<dbReference type="Proteomes" id="UP000295727">
    <property type="component" value="Chromosome 4"/>
</dbReference>
<dbReference type="EC" id="2.3.1.16" evidence="9"/>
<dbReference type="AlphaFoldDB" id="A0A4P7D852"/>
<dbReference type="InterPro" id="IPR020616">
    <property type="entry name" value="Thiolase_N"/>
</dbReference>
<dbReference type="GO" id="GO:0005737">
    <property type="term" value="C:cytoplasm"/>
    <property type="evidence" value="ECO:0007669"/>
    <property type="project" value="UniProtKB-ARBA"/>
</dbReference>
<feature type="active site" description="Proton acceptor" evidence="10">
    <location>
        <position position="386"/>
    </location>
</feature>
<dbReference type="EMBL" id="CP038151">
    <property type="protein sequence ID" value="QBR02842.1"/>
    <property type="molecule type" value="Genomic_DNA"/>
</dbReference>
<dbReference type="PIRSF" id="PIRSF000429">
    <property type="entry name" value="Ac-CoA_Ac_transf"/>
    <property type="match status" value="1"/>
</dbReference>
<keyword evidence="8 11" id="KW-0012">Acyltransferase</keyword>
<comment type="subcellular location">
    <subcellularLocation>
        <location evidence="1">Peroxisome</location>
    </subcellularLocation>
</comment>
<dbReference type="CDD" id="cd00751">
    <property type="entry name" value="thiolase"/>
    <property type="match status" value="1"/>
</dbReference>
<keyword evidence="5" id="KW-0809">Transit peptide</keyword>
<feature type="domain" description="Thiolase N-terminal" evidence="12">
    <location>
        <begin position="5"/>
        <end position="269"/>
    </location>
</feature>
<keyword evidence="6" id="KW-0443">Lipid metabolism</keyword>
<dbReference type="InterPro" id="IPR020617">
    <property type="entry name" value="Thiolase_C"/>
</dbReference>
<dbReference type="PROSITE" id="PS00737">
    <property type="entry name" value="THIOLASE_2"/>
    <property type="match status" value="1"/>
</dbReference>
<dbReference type="RefSeq" id="WP_134758356.1">
    <property type="nucleotide sequence ID" value="NZ_CP038151.1"/>
</dbReference>
<evidence type="ECO:0000259" key="13">
    <source>
        <dbReference type="Pfam" id="PF02803"/>
    </source>
</evidence>
<keyword evidence="15" id="KW-1185">Reference proteome</keyword>
<keyword evidence="3 11" id="KW-0808">Transferase</keyword>
<evidence type="ECO:0000256" key="5">
    <source>
        <dbReference type="ARBA" id="ARBA00022946"/>
    </source>
</evidence>
<dbReference type="NCBIfam" id="TIGR01930">
    <property type="entry name" value="AcCoA-C-Actrans"/>
    <property type="match status" value="1"/>
</dbReference>
<evidence type="ECO:0000256" key="3">
    <source>
        <dbReference type="ARBA" id="ARBA00022679"/>
    </source>
</evidence>
<dbReference type="PANTHER" id="PTHR43853">
    <property type="entry name" value="3-KETOACYL-COA THIOLASE, PEROXISOMAL"/>
    <property type="match status" value="1"/>
</dbReference>
<keyword evidence="4" id="KW-0276">Fatty acid metabolism</keyword>
<evidence type="ECO:0000256" key="8">
    <source>
        <dbReference type="ARBA" id="ARBA00023315"/>
    </source>
</evidence>
<dbReference type="InterPro" id="IPR020610">
    <property type="entry name" value="Thiolase_AS"/>
</dbReference>
<proteinExistence type="inferred from homology"/>
<dbReference type="FunFam" id="3.40.47.10:FF:000010">
    <property type="entry name" value="Acetyl-CoA acetyltransferase (Thiolase)"/>
    <property type="match status" value="1"/>
</dbReference>
<dbReference type="GO" id="GO:0003988">
    <property type="term" value="F:acetyl-CoA C-acyltransferase activity"/>
    <property type="evidence" value="ECO:0007669"/>
    <property type="project" value="UniProtKB-EC"/>
</dbReference>
<dbReference type="PROSITE" id="PS00099">
    <property type="entry name" value="THIOLASE_3"/>
    <property type="match status" value="1"/>
</dbReference>
<evidence type="ECO:0000256" key="7">
    <source>
        <dbReference type="ARBA" id="ARBA00023140"/>
    </source>
</evidence>
<name>A0A4P7D852_9BURK</name>
<dbReference type="Gene3D" id="3.40.47.10">
    <property type="match status" value="1"/>
</dbReference>
<evidence type="ECO:0000256" key="1">
    <source>
        <dbReference type="ARBA" id="ARBA00004275"/>
    </source>
</evidence>
<dbReference type="Pfam" id="PF02803">
    <property type="entry name" value="Thiolase_C"/>
    <property type="match status" value="1"/>
</dbReference>
<dbReference type="GO" id="GO:0006635">
    <property type="term" value="P:fatty acid beta-oxidation"/>
    <property type="evidence" value="ECO:0007669"/>
    <property type="project" value="TreeGrafter"/>
</dbReference>
<dbReference type="OrthoDB" id="8951704at2"/>
<comment type="similarity">
    <text evidence="2 11">Belongs to the thiolase-like superfamily. Thiolase family.</text>
</comment>
<dbReference type="Pfam" id="PF00108">
    <property type="entry name" value="Thiolase_N"/>
    <property type="match status" value="1"/>
</dbReference>
<organism evidence="14 15">
    <name type="scientific">Paraburkholderia pallida</name>
    <dbReference type="NCBI Taxonomy" id="2547399"/>
    <lineage>
        <taxon>Bacteria</taxon>
        <taxon>Pseudomonadati</taxon>
        <taxon>Pseudomonadota</taxon>
        <taxon>Betaproteobacteria</taxon>
        <taxon>Burkholderiales</taxon>
        <taxon>Burkholderiaceae</taxon>
        <taxon>Paraburkholderia</taxon>
    </lineage>
</organism>
<dbReference type="InterPro" id="IPR016039">
    <property type="entry name" value="Thiolase-like"/>
</dbReference>
<dbReference type="InterPro" id="IPR002155">
    <property type="entry name" value="Thiolase"/>
</dbReference>
<feature type="domain" description="Thiolase C-terminal" evidence="13">
    <location>
        <begin position="278"/>
        <end position="398"/>
    </location>
</feature>
<evidence type="ECO:0000256" key="9">
    <source>
        <dbReference type="ARBA" id="ARBA00024073"/>
    </source>
</evidence>
<feature type="active site" description="Proton acceptor" evidence="10">
    <location>
        <position position="356"/>
    </location>
</feature>
<dbReference type="PANTHER" id="PTHR43853:SF8">
    <property type="entry name" value="3-KETOACYL-COA THIOLASE, PEROXISOMAL"/>
    <property type="match status" value="1"/>
</dbReference>
<dbReference type="InterPro" id="IPR020613">
    <property type="entry name" value="Thiolase_CS"/>
</dbReference>
<reference evidence="14 15" key="1">
    <citation type="submission" date="2019-03" db="EMBL/GenBank/DDBJ databases">
        <title>Paraburkholderia sp. 7MH5, isolated from subtropical forest soil.</title>
        <authorList>
            <person name="Gao Z.-H."/>
            <person name="Qiu L.-H."/>
        </authorList>
    </citation>
    <scope>NUCLEOTIDE SEQUENCE [LARGE SCALE GENOMIC DNA]</scope>
    <source>
        <strain evidence="14 15">7MH5</strain>
    </source>
</reference>
<dbReference type="KEGG" id="ppai:E1956_37190"/>
<keyword evidence="7" id="KW-0576">Peroxisome</keyword>
<feature type="active site" description="Acyl-thioester intermediate" evidence="10">
    <location>
        <position position="90"/>
    </location>
</feature>
<evidence type="ECO:0000259" key="12">
    <source>
        <dbReference type="Pfam" id="PF00108"/>
    </source>
</evidence>
<dbReference type="GO" id="GO:0010124">
    <property type="term" value="P:phenylacetate catabolic process"/>
    <property type="evidence" value="ECO:0007669"/>
    <property type="project" value="TreeGrafter"/>
</dbReference>
<evidence type="ECO:0000256" key="6">
    <source>
        <dbReference type="ARBA" id="ARBA00023098"/>
    </source>
</evidence>
<protein>
    <recommendedName>
        <fullName evidence="9">acetyl-CoA C-acyltransferase</fullName>
        <ecNumber evidence="9">2.3.1.16</ecNumber>
    </recommendedName>
</protein>
<evidence type="ECO:0000256" key="2">
    <source>
        <dbReference type="ARBA" id="ARBA00010982"/>
    </source>
</evidence>
<dbReference type="InterPro" id="IPR050215">
    <property type="entry name" value="Thiolase-like_sf_Thiolase"/>
</dbReference>
<evidence type="ECO:0000256" key="11">
    <source>
        <dbReference type="RuleBase" id="RU003557"/>
    </source>
</evidence>
<evidence type="ECO:0000313" key="14">
    <source>
        <dbReference type="EMBL" id="QBR02842.1"/>
    </source>
</evidence>
<evidence type="ECO:0000313" key="15">
    <source>
        <dbReference type="Proteomes" id="UP000295727"/>
    </source>
</evidence>
<evidence type="ECO:0000256" key="10">
    <source>
        <dbReference type="PIRSR" id="PIRSR000429-1"/>
    </source>
</evidence>
<evidence type="ECO:0000256" key="4">
    <source>
        <dbReference type="ARBA" id="ARBA00022832"/>
    </source>
</evidence>
<sequence>MNEAVIVSVARTPIGKAYRGVFNDTEAPALGGHVVRAAVERAGLEGREVDDVIMGCAAQQGTQGYNIGRLSAIAAGLPASVPGMALDRMCSSGLMSIAVASRSIACGDADIVVAGGVESITLTQNRHKNSYRARAESVLAQQPAAYMAMIETAEVVSRRYGISRADQDAYALVSQQRTAAAQAAGRFDAEIVPLDVRRALFDKEGNVTGHENVRAERDECNRADTSAASLAALKPVWSGGEAVAQGEYITAGNASQLSDGAAAVVVMSAQSARARGLTPLGTFRGIAVAGCEADEMGIGPVFAVPKLLERHKLTVGDIGLWELNEAFACQAIYCRDKLGIPMERLNVNGGAVSLGHPFGMSGARMTMHALIEAKRRGARLAVVTMCIGGGMGAAALFEIAA</sequence>
<gene>
    <name evidence="14" type="ORF">E1956_37190</name>
</gene>
<dbReference type="SUPFAM" id="SSF53901">
    <property type="entry name" value="Thiolase-like"/>
    <property type="match status" value="2"/>
</dbReference>
<accession>A0A4P7D852</accession>